<accession>A0A8T1QVG6</accession>
<comment type="caution">
    <text evidence="1">The sequence shown here is derived from an EMBL/GenBank/DDBJ whole genome shotgun (WGS) entry which is preliminary data.</text>
</comment>
<dbReference type="Proteomes" id="UP000811609">
    <property type="component" value="Chromosome 4"/>
</dbReference>
<dbReference type="AlphaFoldDB" id="A0A8T1QVG6"/>
<gene>
    <name evidence="1" type="ORF">CIPAW_04G156400</name>
</gene>
<proteinExistence type="predicted"/>
<dbReference type="EMBL" id="CM031812">
    <property type="protein sequence ID" value="KAG6658375.1"/>
    <property type="molecule type" value="Genomic_DNA"/>
</dbReference>
<reference evidence="1" key="1">
    <citation type="submission" date="2020-12" db="EMBL/GenBank/DDBJ databases">
        <title>WGS assembly of Carya illinoinensis cv. Pawnee.</title>
        <authorList>
            <person name="Platts A."/>
            <person name="Shu S."/>
            <person name="Wright S."/>
            <person name="Barry K."/>
            <person name="Edger P."/>
            <person name="Pires J.C."/>
            <person name="Schmutz J."/>
        </authorList>
    </citation>
    <scope>NUCLEOTIDE SEQUENCE</scope>
    <source>
        <tissue evidence="1">Leaf</tissue>
    </source>
</reference>
<protein>
    <recommendedName>
        <fullName evidence="3">DUF4283 domain-containing protein</fullName>
    </recommendedName>
</protein>
<evidence type="ECO:0008006" key="3">
    <source>
        <dbReference type="Google" id="ProtNLM"/>
    </source>
</evidence>
<name>A0A8T1QVG6_CARIL</name>
<keyword evidence="2" id="KW-1185">Reference proteome</keyword>
<organism evidence="1 2">
    <name type="scientific">Carya illinoinensis</name>
    <name type="common">Pecan</name>
    <dbReference type="NCBI Taxonomy" id="32201"/>
    <lineage>
        <taxon>Eukaryota</taxon>
        <taxon>Viridiplantae</taxon>
        <taxon>Streptophyta</taxon>
        <taxon>Embryophyta</taxon>
        <taxon>Tracheophyta</taxon>
        <taxon>Spermatophyta</taxon>
        <taxon>Magnoliopsida</taxon>
        <taxon>eudicotyledons</taxon>
        <taxon>Gunneridae</taxon>
        <taxon>Pentapetalae</taxon>
        <taxon>rosids</taxon>
        <taxon>fabids</taxon>
        <taxon>Fagales</taxon>
        <taxon>Juglandaceae</taxon>
        <taxon>Carya</taxon>
    </lineage>
</organism>
<evidence type="ECO:0000313" key="1">
    <source>
        <dbReference type="EMBL" id="KAG6658375.1"/>
    </source>
</evidence>
<sequence>MDENSSGGMKGLEAQWGKLRLSEEEKVIVDVGEEAEEEVWEQGERSVIGKICMERLIGSEIISLTMGKIWRINKPAEFREVGDNKFVVIFRSLTDKLLVMDGRPWLFDTIFCTPRV</sequence>
<evidence type="ECO:0000313" key="2">
    <source>
        <dbReference type="Proteomes" id="UP000811609"/>
    </source>
</evidence>